<name>A0A9D4HGI2_DREPO</name>
<keyword evidence="3" id="KW-1185">Reference proteome</keyword>
<feature type="signal peptide" evidence="1">
    <location>
        <begin position="1"/>
        <end position="21"/>
    </location>
</feature>
<dbReference type="EMBL" id="JAIWYP010000004">
    <property type="protein sequence ID" value="KAH3831932.1"/>
    <property type="molecule type" value="Genomic_DNA"/>
</dbReference>
<reference evidence="2" key="2">
    <citation type="submission" date="2020-11" db="EMBL/GenBank/DDBJ databases">
        <authorList>
            <person name="McCartney M.A."/>
            <person name="Auch B."/>
            <person name="Kono T."/>
            <person name="Mallez S."/>
            <person name="Becker A."/>
            <person name="Gohl D.M."/>
            <person name="Silverstein K.A.T."/>
            <person name="Koren S."/>
            <person name="Bechman K.B."/>
            <person name="Herman A."/>
            <person name="Abrahante J.E."/>
            <person name="Garbe J."/>
        </authorList>
    </citation>
    <scope>NUCLEOTIDE SEQUENCE</scope>
    <source>
        <strain evidence="2">Duluth1</strain>
        <tissue evidence="2">Whole animal</tissue>
    </source>
</reference>
<organism evidence="2 3">
    <name type="scientific">Dreissena polymorpha</name>
    <name type="common">Zebra mussel</name>
    <name type="synonym">Mytilus polymorpha</name>
    <dbReference type="NCBI Taxonomy" id="45954"/>
    <lineage>
        <taxon>Eukaryota</taxon>
        <taxon>Metazoa</taxon>
        <taxon>Spiralia</taxon>
        <taxon>Lophotrochozoa</taxon>
        <taxon>Mollusca</taxon>
        <taxon>Bivalvia</taxon>
        <taxon>Autobranchia</taxon>
        <taxon>Heteroconchia</taxon>
        <taxon>Euheterodonta</taxon>
        <taxon>Imparidentia</taxon>
        <taxon>Neoheterodontei</taxon>
        <taxon>Myida</taxon>
        <taxon>Dreissenoidea</taxon>
        <taxon>Dreissenidae</taxon>
        <taxon>Dreissena</taxon>
    </lineage>
</organism>
<dbReference type="AlphaFoldDB" id="A0A9D4HGI2"/>
<proteinExistence type="predicted"/>
<feature type="chain" id="PRO_5039379325" evidence="1">
    <location>
        <begin position="22"/>
        <end position="124"/>
    </location>
</feature>
<protein>
    <submittedName>
        <fullName evidence="2">Uncharacterized protein</fullName>
    </submittedName>
</protein>
<gene>
    <name evidence="2" type="ORF">DPMN_105204</name>
</gene>
<accession>A0A9D4HGI2</accession>
<evidence type="ECO:0000256" key="1">
    <source>
        <dbReference type="SAM" id="SignalP"/>
    </source>
</evidence>
<sequence length="124" mass="13557">MKLLLIGLLAVLLVCGLQTRAERDDLTNGEIQEAEARANKTSASDKKICEGVCAEFEGDDLEKCMDACEVDTSRQIAGDDGGDDKGSPKRKRFVRVRVRVSPPTVRARIRIGGKKKRSVEVPEA</sequence>
<comment type="caution">
    <text evidence="2">The sequence shown here is derived from an EMBL/GenBank/DDBJ whole genome shotgun (WGS) entry which is preliminary data.</text>
</comment>
<evidence type="ECO:0000313" key="3">
    <source>
        <dbReference type="Proteomes" id="UP000828390"/>
    </source>
</evidence>
<dbReference type="Proteomes" id="UP000828390">
    <property type="component" value="Unassembled WGS sequence"/>
</dbReference>
<evidence type="ECO:0000313" key="2">
    <source>
        <dbReference type="EMBL" id="KAH3831932.1"/>
    </source>
</evidence>
<keyword evidence="1" id="KW-0732">Signal</keyword>
<reference evidence="2" key="1">
    <citation type="journal article" date="2019" name="bioRxiv">
        <title>The Genome of the Zebra Mussel, Dreissena polymorpha: A Resource for Invasive Species Research.</title>
        <authorList>
            <person name="McCartney M.A."/>
            <person name="Auch B."/>
            <person name="Kono T."/>
            <person name="Mallez S."/>
            <person name="Zhang Y."/>
            <person name="Obille A."/>
            <person name="Becker A."/>
            <person name="Abrahante J.E."/>
            <person name="Garbe J."/>
            <person name="Badalamenti J.P."/>
            <person name="Herman A."/>
            <person name="Mangelson H."/>
            <person name="Liachko I."/>
            <person name="Sullivan S."/>
            <person name="Sone E.D."/>
            <person name="Koren S."/>
            <person name="Silverstein K.A.T."/>
            <person name="Beckman K.B."/>
            <person name="Gohl D.M."/>
        </authorList>
    </citation>
    <scope>NUCLEOTIDE SEQUENCE</scope>
    <source>
        <strain evidence="2">Duluth1</strain>
        <tissue evidence="2">Whole animal</tissue>
    </source>
</reference>